<feature type="transmembrane region" description="Helical" evidence="7">
    <location>
        <begin position="252"/>
        <end position="270"/>
    </location>
</feature>
<proteinExistence type="inferred from homology"/>
<organism evidence="8">
    <name type="scientific">Pseudogymnoascus destructans</name>
    <dbReference type="NCBI Taxonomy" id="655981"/>
    <lineage>
        <taxon>Eukaryota</taxon>
        <taxon>Fungi</taxon>
        <taxon>Dikarya</taxon>
        <taxon>Ascomycota</taxon>
        <taxon>Pezizomycotina</taxon>
        <taxon>Leotiomycetes</taxon>
        <taxon>Thelebolales</taxon>
        <taxon>Thelebolaceae</taxon>
        <taxon>Pseudogymnoascus</taxon>
    </lineage>
</organism>
<keyword evidence="4 7" id="KW-0472">Membrane</keyword>
<feature type="transmembrane region" description="Helical" evidence="7">
    <location>
        <begin position="62"/>
        <end position="84"/>
    </location>
</feature>
<dbReference type="GO" id="GO:0015174">
    <property type="term" value="F:basic amino acid transmembrane transporter activity"/>
    <property type="evidence" value="ECO:0007669"/>
    <property type="project" value="UniProtKB-ARBA"/>
</dbReference>
<dbReference type="RefSeq" id="XP_024323748.1">
    <property type="nucleotide sequence ID" value="XM_024468500.1"/>
</dbReference>
<evidence type="ECO:0000256" key="5">
    <source>
        <dbReference type="ARBA" id="ARBA00038039"/>
    </source>
</evidence>
<keyword evidence="3 7" id="KW-1133">Transmembrane helix</keyword>
<dbReference type="PANTHER" id="PTHR16201:SF44">
    <property type="entry name" value="SEVEN TRANSMEMBRANE PROTEIN 1"/>
    <property type="match status" value="1"/>
</dbReference>
<dbReference type="GO" id="GO:0098852">
    <property type="term" value="C:lytic vacuole membrane"/>
    <property type="evidence" value="ECO:0007669"/>
    <property type="project" value="UniProtKB-ARBA"/>
</dbReference>
<dbReference type="GO" id="GO:0034486">
    <property type="term" value="P:vacuolar transmembrane transport"/>
    <property type="evidence" value="ECO:0007669"/>
    <property type="project" value="UniProtKB-ARBA"/>
</dbReference>
<dbReference type="VEuPathDB" id="FungiDB:GMDG_07700"/>
<evidence type="ECO:0000256" key="3">
    <source>
        <dbReference type="ARBA" id="ARBA00022989"/>
    </source>
</evidence>
<dbReference type="Proteomes" id="UP000077154">
    <property type="component" value="Unassembled WGS sequence"/>
</dbReference>
<feature type="transmembrane region" description="Helical" evidence="7">
    <location>
        <begin position="156"/>
        <end position="175"/>
    </location>
</feature>
<evidence type="ECO:0000256" key="2">
    <source>
        <dbReference type="ARBA" id="ARBA00022692"/>
    </source>
</evidence>
<dbReference type="GeneID" id="36287942"/>
<gene>
    <name evidence="8" type="ORF">VC83_04873</name>
</gene>
<dbReference type="AlphaFoldDB" id="A0A177AB93"/>
<comment type="subcellular location">
    <subcellularLocation>
        <location evidence="1">Membrane</location>
        <topology evidence="1">Multi-pass membrane protein</topology>
    </subcellularLocation>
</comment>
<keyword evidence="2 7" id="KW-0812">Transmembrane</keyword>
<dbReference type="InterPro" id="IPR051415">
    <property type="entry name" value="LAAT-1"/>
</dbReference>
<feature type="transmembrane region" description="Helical" evidence="7">
    <location>
        <begin position="290"/>
        <end position="308"/>
    </location>
</feature>
<dbReference type="OrthoDB" id="8048523at2759"/>
<accession>A0A177AB93</accession>
<dbReference type="Gene3D" id="1.20.1280.290">
    <property type="match status" value="2"/>
</dbReference>
<dbReference type="eggNOG" id="KOG2913">
    <property type="taxonomic scope" value="Eukaryota"/>
</dbReference>
<feature type="transmembrane region" description="Helical" evidence="7">
    <location>
        <begin position="328"/>
        <end position="347"/>
    </location>
</feature>
<comment type="similarity">
    <text evidence="5">Belongs to the laat-1 family.</text>
</comment>
<name>A0A177AB93_9PEZI</name>
<evidence type="ECO:0000256" key="6">
    <source>
        <dbReference type="ARBA" id="ARBA00050768"/>
    </source>
</evidence>
<evidence type="ECO:0000256" key="4">
    <source>
        <dbReference type="ARBA" id="ARBA00023136"/>
    </source>
</evidence>
<protein>
    <recommendedName>
        <fullName evidence="9">Vacuolar membrane PQ loop repeat protein</fullName>
    </recommendedName>
</protein>
<feature type="transmembrane region" description="Helical" evidence="7">
    <location>
        <begin position="96"/>
        <end position="116"/>
    </location>
</feature>
<dbReference type="Pfam" id="PF04193">
    <property type="entry name" value="PQ-loop"/>
    <property type="match status" value="2"/>
</dbReference>
<evidence type="ECO:0000256" key="7">
    <source>
        <dbReference type="SAM" id="Phobius"/>
    </source>
</evidence>
<evidence type="ECO:0000313" key="8">
    <source>
        <dbReference type="EMBL" id="OAF58463.1"/>
    </source>
</evidence>
<feature type="transmembrane region" description="Helical" evidence="7">
    <location>
        <begin position="128"/>
        <end position="150"/>
    </location>
</feature>
<sequence length="392" mass="42759">MAQPAQPVPEKSIASPYPPSLETKRVPRIVERCVAFVHNCLLTICLIKIAERSHQDCRTTDALITTSSPAAMATTTTVFALVALSKALSWNEALSGVFGSISLATWIFLLVPQLILNYTTGSSGGISLAFLTVWLLGDVTNLAGAIWAGLVPTVTALAVYFCFADFVLISQCLFYNHLNARREAINEAATSLDSEEAPLLARERSNESIRAPGARRRSSTHLSHSSGARRDSLVKILEDDVSAGGSSWKRNTWSILMVILVGTAGWAIAWRSGVWRPTLNHPGDVPSKEHVAVEASVLGYLSAVCYLGARIPQIIKNYRDKSCEGLSLLFFVLSLMGNITYGVSILFHSLEREYIMTNLPWLIGSLGTIVEDGYIFVQFRMYARDSGSAVET</sequence>
<evidence type="ECO:0008006" key="9">
    <source>
        <dbReference type="Google" id="ProtNLM"/>
    </source>
</evidence>
<dbReference type="FunFam" id="1.20.1280.290:FF:000009">
    <property type="entry name" value="PQ loop repeat family protein"/>
    <property type="match status" value="1"/>
</dbReference>
<reference evidence="8" key="1">
    <citation type="submission" date="2016-03" db="EMBL/GenBank/DDBJ databases">
        <title>Updated assembly of Pseudogymnoascus destructans, the fungus causing white-nose syndrome of bats.</title>
        <authorList>
            <person name="Palmer J.M."/>
            <person name="Drees K.P."/>
            <person name="Foster J.T."/>
            <person name="Lindner D.L."/>
        </authorList>
    </citation>
    <scope>NUCLEOTIDE SEQUENCE [LARGE SCALE GENOMIC DNA]</scope>
    <source>
        <strain evidence="8">20631-21</strain>
    </source>
</reference>
<comment type="catalytic activity">
    <reaction evidence="6">
        <text>L-histidine(out) + L-arginine(in) = L-histidine(in) + L-arginine(out)</text>
        <dbReference type="Rhea" id="RHEA:71063"/>
        <dbReference type="ChEBI" id="CHEBI:32682"/>
        <dbReference type="ChEBI" id="CHEBI:57595"/>
    </reaction>
</comment>
<evidence type="ECO:0000256" key="1">
    <source>
        <dbReference type="ARBA" id="ARBA00004141"/>
    </source>
</evidence>
<dbReference type="EMBL" id="KV441396">
    <property type="protein sequence ID" value="OAF58463.1"/>
    <property type="molecule type" value="Genomic_DNA"/>
</dbReference>
<dbReference type="InterPro" id="IPR006603">
    <property type="entry name" value="PQ-loop_rpt"/>
</dbReference>
<dbReference type="FunFam" id="1.20.1280.290:FF:000012">
    <property type="entry name" value="Vacuolar membrane PQ loop repeat protein"/>
    <property type="match status" value="1"/>
</dbReference>
<dbReference type="PANTHER" id="PTHR16201">
    <property type="entry name" value="SEVEN TRANSMEMBRANE PROTEIN 1-RELATED"/>
    <property type="match status" value="1"/>
</dbReference>
<dbReference type="SMART" id="SM00679">
    <property type="entry name" value="CTNS"/>
    <property type="match status" value="2"/>
</dbReference>
<feature type="transmembrane region" description="Helical" evidence="7">
    <location>
        <begin position="359"/>
        <end position="377"/>
    </location>
</feature>